<reference evidence="1" key="1">
    <citation type="submission" date="2017-05" db="EMBL/GenBank/DDBJ databases">
        <title>Polyphasic characterization of four soil-derived phenanthrene-degrading Acidovorax strains and proposal of Acidovorax phenanthrenivorans sp. nov.</title>
        <authorList>
            <person name="Singleton D."/>
            <person name="Lee J."/>
            <person name="Dickey A.N."/>
            <person name="Stroud A."/>
            <person name="Scholl E.H."/>
            <person name="Wright F.A."/>
            <person name="Aitken M.D."/>
        </authorList>
    </citation>
    <scope>NUCLEOTIDE SEQUENCE</scope>
    <source>
        <strain evidence="1">P4</strain>
        <plasmid evidence="1">pACP4.3</plasmid>
    </source>
</reference>
<evidence type="ECO:0000313" key="2">
    <source>
        <dbReference type="Proteomes" id="UP000194440"/>
    </source>
</evidence>
<dbReference type="EMBL" id="CP021369">
    <property type="protein sequence ID" value="ART61500.1"/>
    <property type="molecule type" value="Genomic_DNA"/>
</dbReference>
<dbReference type="InterPro" id="IPR009663">
    <property type="entry name" value="PAP_PilO"/>
</dbReference>
<keyword evidence="2" id="KW-1185">Reference proteome</keyword>
<accession>A0A240UKF3</accession>
<sequence length="397" mass="43563">MAHIVQIGKRRWLLGMTWASYEDVPHKSELREDAQRLSATWTSLRVGEDCVQGGFCSAVEGAKVSGLYSLAAMLADSRKQPWLGIFRIHPEQDLWWYVAVRDGHAILPDGDVVGGREEIVAARERHSGYTDWNYVEGQGIGDLETLIKEVNERPTPVRSLEKNPHLPAYVAAAVVGVTAATGGYWWWQQHQIAEAAARRAAMERMREQINQGAPVNLQAAPTAAMTIPHPDDVLQACGNAILHLPIAQDGWLFDKVSCDSSTATVVWARKDGATVEFRPSGDLSADGDAVTQTIPLRLEQRSRDDRIRLREAEDRLRSWAQAASFKLNLRPAPQPTVLPGSDPTQITQAQPTTSVAIDIKVSPFGLDLSDIPGLRLTGIQNVGSGAGWQLTGELYGR</sequence>
<dbReference type="KEGG" id="acip:CBP36_21270"/>
<dbReference type="OrthoDB" id="9036150at2"/>
<dbReference type="Proteomes" id="UP000194440">
    <property type="component" value="Plasmid pACP4.3"/>
</dbReference>
<evidence type="ECO:0000313" key="1">
    <source>
        <dbReference type="EMBL" id="ART61500.1"/>
    </source>
</evidence>
<proteinExistence type="predicted"/>
<evidence type="ECO:0008006" key="3">
    <source>
        <dbReference type="Google" id="ProtNLM"/>
    </source>
</evidence>
<name>A0A240UKF3_9BURK</name>
<geneLocation type="plasmid" evidence="1 2">
    <name>pACP4.3</name>
</geneLocation>
<dbReference type="RefSeq" id="WP_086929205.1">
    <property type="nucleotide sequence ID" value="NZ_CP021369.1"/>
</dbReference>
<protein>
    <recommendedName>
        <fullName evidence="3">Pilus assembly protein PilO</fullName>
    </recommendedName>
</protein>
<dbReference type="AlphaFoldDB" id="A0A240UKF3"/>
<organism evidence="1 2">
    <name type="scientific">Acidovorax carolinensis</name>
    <dbReference type="NCBI Taxonomy" id="553814"/>
    <lineage>
        <taxon>Bacteria</taxon>
        <taxon>Pseudomonadati</taxon>
        <taxon>Pseudomonadota</taxon>
        <taxon>Betaproteobacteria</taxon>
        <taxon>Burkholderiales</taxon>
        <taxon>Comamonadaceae</taxon>
        <taxon>Acidovorax</taxon>
    </lineage>
</organism>
<keyword evidence="1" id="KW-0614">Plasmid</keyword>
<dbReference type="Pfam" id="PF06864">
    <property type="entry name" value="PAP_PilO"/>
    <property type="match status" value="1"/>
</dbReference>
<gene>
    <name evidence="1" type="ORF">CBP36_21270</name>
</gene>